<keyword evidence="1" id="KW-0479">Metal-binding</keyword>
<name>A0A1C7IFH9_9FIRM</name>
<dbReference type="SUPFAM" id="SSF51182">
    <property type="entry name" value="RmlC-like cupins"/>
    <property type="match status" value="1"/>
</dbReference>
<dbReference type="Pfam" id="PF07883">
    <property type="entry name" value="Cupin_2"/>
    <property type="match status" value="1"/>
</dbReference>
<evidence type="ECO:0000256" key="1">
    <source>
        <dbReference type="ARBA" id="ARBA00022723"/>
    </source>
</evidence>
<feature type="domain" description="Cupin type-2" evidence="2">
    <location>
        <begin position="41"/>
        <end position="108"/>
    </location>
</feature>
<organism evidence="3 4">
    <name type="scientific">Blautia pseudococcoides</name>
    <dbReference type="NCBI Taxonomy" id="1796616"/>
    <lineage>
        <taxon>Bacteria</taxon>
        <taxon>Bacillati</taxon>
        <taxon>Bacillota</taxon>
        <taxon>Clostridia</taxon>
        <taxon>Lachnospirales</taxon>
        <taxon>Lachnospiraceae</taxon>
        <taxon>Blautia</taxon>
    </lineage>
</organism>
<dbReference type="GO" id="GO:0046872">
    <property type="term" value="F:metal ion binding"/>
    <property type="evidence" value="ECO:0007669"/>
    <property type="project" value="UniProtKB-KW"/>
</dbReference>
<accession>A0A1C7IFH9</accession>
<dbReference type="Gene3D" id="2.60.120.10">
    <property type="entry name" value="Jelly Rolls"/>
    <property type="match status" value="1"/>
</dbReference>
<dbReference type="OrthoDB" id="9797047at2"/>
<dbReference type="KEGG" id="byl:A4V09_14845"/>
<dbReference type="InterPro" id="IPR011051">
    <property type="entry name" value="RmlC_Cupin_sf"/>
</dbReference>
<evidence type="ECO:0000313" key="4">
    <source>
        <dbReference type="Proteomes" id="UP000092574"/>
    </source>
</evidence>
<evidence type="ECO:0000313" key="3">
    <source>
        <dbReference type="EMBL" id="ANU76922.1"/>
    </source>
</evidence>
<proteinExistence type="predicted"/>
<protein>
    <submittedName>
        <fullName evidence="3">Cupin</fullName>
    </submittedName>
</protein>
<sequence>MVRKTNVVAQQNVRGGEGTVEFHHILKEEELYGHGKLYAKVVLKPHSSIGMHQHVGNTEPYFVLKGTGVFVDNDGSRTEVHSGDVCVIEPGQSHSMENNTDEDFEMMALIYNEAAK</sequence>
<dbReference type="RefSeq" id="WP_065543076.1">
    <property type="nucleotide sequence ID" value="NZ_CP015405.2"/>
</dbReference>
<dbReference type="PANTHER" id="PTHR35848">
    <property type="entry name" value="OXALATE-BINDING PROTEIN"/>
    <property type="match status" value="1"/>
</dbReference>
<dbReference type="InterPro" id="IPR014710">
    <property type="entry name" value="RmlC-like_jellyroll"/>
</dbReference>
<dbReference type="AlphaFoldDB" id="A0A1C7IFH9"/>
<dbReference type="InterPro" id="IPR013096">
    <property type="entry name" value="Cupin_2"/>
</dbReference>
<reference evidence="3" key="1">
    <citation type="submission" date="2017-04" db="EMBL/GenBank/DDBJ databases">
        <title>Complete Genome Sequences of Twelve Strains of a Stable Defined Moderately Diverse Mouse Microbiota 2 (sDMDMm2).</title>
        <authorList>
            <person name="Uchimura Y."/>
            <person name="Wyss M."/>
            <person name="Brugiroux S."/>
            <person name="Limenitakis J.P."/>
            <person name="Stecher B."/>
            <person name="McCoy K.D."/>
            <person name="Macpherson A.J."/>
        </authorList>
    </citation>
    <scope>NUCLEOTIDE SEQUENCE</scope>
    <source>
        <strain evidence="3">YL58</strain>
    </source>
</reference>
<evidence type="ECO:0000259" key="2">
    <source>
        <dbReference type="Pfam" id="PF07883"/>
    </source>
</evidence>
<dbReference type="EMBL" id="CP015405">
    <property type="protein sequence ID" value="ANU76922.1"/>
    <property type="molecule type" value="Genomic_DNA"/>
</dbReference>
<gene>
    <name evidence="3" type="ORF">A4V09_14845</name>
</gene>
<dbReference type="PANTHER" id="PTHR35848:SF6">
    <property type="entry name" value="CUPIN TYPE-2 DOMAIN-CONTAINING PROTEIN"/>
    <property type="match status" value="1"/>
</dbReference>
<dbReference type="STRING" id="1796616.A4V09_14845"/>
<dbReference type="Proteomes" id="UP000092574">
    <property type="component" value="Chromosome"/>
</dbReference>
<dbReference type="CDD" id="cd02221">
    <property type="entry name" value="cupin_TM1287-like"/>
    <property type="match status" value="1"/>
</dbReference>
<keyword evidence="4" id="KW-1185">Reference proteome</keyword>
<dbReference type="InterPro" id="IPR051610">
    <property type="entry name" value="GPI/OXD"/>
</dbReference>